<dbReference type="AlphaFoldDB" id="A0A496PJG3"/>
<dbReference type="Gene3D" id="3.40.50.1820">
    <property type="entry name" value="alpha/beta hydrolase"/>
    <property type="match status" value="1"/>
</dbReference>
<dbReference type="SMART" id="SM00287">
    <property type="entry name" value="SH3b"/>
    <property type="match status" value="1"/>
</dbReference>
<dbReference type="InterPro" id="IPR029058">
    <property type="entry name" value="AB_hydrolase_fold"/>
</dbReference>
<evidence type="ECO:0000259" key="2">
    <source>
        <dbReference type="PROSITE" id="PS51781"/>
    </source>
</evidence>
<comment type="caution">
    <text evidence="3">The sequence shown here is derived from an EMBL/GenBank/DDBJ whole genome shotgun (WGS) entry which is preliminary data.</text>
</comment>
<reference evidence="3 4" key="1">
    <citation type="submission" date="2018-07" db="EMBL/GenBank/DDBJ databases">
        <title>Arthrobacter sp. nov., isolated from raw cow's milk with high bacterial count.</title>
        <authorList>
            <person name="Hahne J."/>
            <person name="Isele D."/>
            <person name="Lipski A."/>
        </authorList>
    </citation>
    <scope>NUCLEOTIDE SEQUENCE [LARGE SCALE GENOMIC DNA]</scope>
    <source>
        <strain evidence="3 4">JZ R-183</strain>
    </source>
</reference>
<sequence length="408" mass="42982">MNPSLPPALTGRRLAGIALTSGVFLSALVAGAPAASAATVHAGSSVAAPSVHATVVASPWAASVSVANVSVATTLARTAANKSIRKTTLKTTAALKLRKGRSTKTARLATLPKGTKVTSTLRAGNGWYRVSHKGKTGYVSPSYVKVLSVAPAQPAPKKKAAKKKATPGSFSKLKVGSNLNYQGLKYSVLNGGVNKKRPVGLMMYLDGDYYPGYKGAVSNSPTGSKAKAMAKVAAKRNMLLVMPKHVTAGYTRSMGYTWWYKSGTTAGYIKRLDSYLRSTGGISKSNVWYMGYSGGAEYITYELAKRSQDSYGYGGTILLAGGGAPSSISKPSTAFRTNFDMHWVVGSKDGYGQSSNANEWSAYKASAKGRGYFTSKGFKTTRTVLAGKNHHSYNLASVMETGFKAGKR</sequence>
<gene>
    <name evidence="3" type="ORF">DWQ67_05880</name>
</gene>
<dbReference type="Gene3D" id="2.30.30.40">
    <property type="entry name" value="SH3 Domains"/>
    <property type="match status" value="1"/>
</dbReference>
<evidence type="ECO:0000313" key="3">
    <source>
        <dbReference type="EMBL" id="RKW70643.1"/>
    </source>
</evidence>
<dbReference type="EMBL" id="QQXL01000003">
    <property type="protein sequence ID" value="RKW70643.1"/>
    <property type="molecule type" value="Genomic_DNA"/>
</dbReference>
<dbReference type="Proteomes" id="UP000273119">
    <property type="component" value="Unassembled WGS sequence"/>
</dbReference>
<dbReference type="RefSeq" id="WP_121484667.1">
    <property type="nucleotide sequence ID" value="NZ_QQXL01000003.1"/>
</dbReference>
<dbReference type="InterPro" id="IPR036028">
    <property type="entry name" value="SH3-like_dom_sf"/>
</dbReference>
<feature type="domain" description="SH3b" evidence="2">
    <location>
        <begin position="85"/>
        <end position="148"/>
    </location>
</feature>
<evidence type="ECO:0000256" key="1">
    <source>
        <dbReference type="SAM" id="SignalP"/>
    </source>
</evidence>
<dbReference type="SUPFAM" id="SSF50044">
    <property type="entry name" value="SH3-domain"/>
    <property type="match status" value="1"/>
</dbReference>
<feature type="chain" id="PRO_5019716595" evidence="1">
    <location>
        <begin position="38"/>
        <end position="408"/>
    </location>
</feature>
<keyword evidence="1" id="KW-0732">Signal</keyword>
<proteinExistence type="predicted"/>
<dbReference type="Pfam" id="PF08239">
    <property type="entry name" value="SH3_3"/>
    <property type="match status" value="1"/>
</dbReference>
<evidence type="ECO:0000313" key="4">
    <source>
        <dbReference type="Proteomes" id="UP000273119"/>
    </source>
</evidence>
<organism evidence="3 4">
    <name type="scientific">Galactobacter caseinivorans</name>
    <dbReference type="NCBI Taxonomy" id="2676123"/>
    <lineage>
        <taxon>Bacteria</taxon>
        <taxon>Bacillati</taxon>
        <taxon>Actinomycetota</taxon>
        <taxon>Actinomycetes</taxon>
        <taxon>Micrococcales</taxon>
        <taxon>Micrococcaceae</taxon>
        <taxon>Galactobacter</taxon>
    </lineage>
</organism>
<protein>
    <submittedName>
        <fullName evidence="3">SH3 domain-containing protein</fullName>
    </submittedName>
</protein>
<dbReference type="SUPFAM" id="SSF53474">
    <property type="entry name" value="alpha/beta-Hydrolases"/>
    <property type="match status" value="1"/>
</dbReference>
<accession>A0A496PJG3</accession>
<feature type="signal peptide" evidence="1">
    <location>
        <begin position="1"/>
        <end position="37"/>
    </location>
</feature>
<name>A0A496PJG3_9MICC</name>
<dbReference type="PROSITE" id="PS51781">
    <property type="entry name" value="SH3B"/>
    <property type="match status" value="1"/>
</dbReference>
<keyword evidence="4" id="KW-1185">Reference proteome</keyword>
<dbReference type="InterPro" id="IPR003646">
    <property type="entry name" value="SH3-like_bac-type"/>
</dbReference>